<dbReference type="Pfam" id="PF01585">
    <property type="entry name" value="G-patch"/>
    <property type="match status" value="1"/>
</dbReference>
<dbReference type="OrthoDB" id="4735278at2759"/>
<dbReference type="PANTHER" id="PTHR20923:SF1">
    <property type="entry name" value="G PATCH DOMAIN AND ANKYRIN REPEAT-CONTAINING PROTEIN 1"/>
    <property type="match status" value="1"/>
</dbReference>
<protein>
    <recommendedName>
        <fullName evidence="1">G-patch domain-containing protein</fullName>
    </recommendedName>
</protein>
<dbReference type="InterPro" id="IPR036770">
    <property type="entry name" value="Ankyrin_rpt-contain_sf"/>
</dbReference>
<evidence type="ECO:0000259" key="1">
    <source>
        <dbReference type="SMART" id="SM00443"/>
    </source>
</evidence>
<sequence length="311" mass="35892">MYRREYSNFVRPLSDETTNKLNSPSLNGDEAIKLYLEVVGNLQNSQQIKDINRNIETLPVDHTPKKYSNDTESTNLCLFNTVQNNDIGRLCKILDSWPEKLNIIDEFGWSLLMIACQANSIETAQELLKRGIDTSVRDKAGNSAQSLVIKSKNVILADILMQHSKQRSLKNETVTINKQRNKKLKQRYICEICDNKLYDDKEEHLSSTIHNINASKGRKAAVNFVIPESNKGFQLMLRFGWNKEDGLGPNGSGKKYPIKTVQKNDKIGLGHRKDKTVVLKDESLRQMNRNKMKNNQMNDRQREINFRRQFY</sequence>
<name>A0A8J9YG95_9NEOP</name>
<dbReference type="AlphaFoldDB" id="A0A8J9YG95"/>
<feature type="non-terminal residue" evidence="2">
    <location>
        <position position="311"/>
    </location>
</feature>
<dbReference type="SUPFAM" id="SSF48403">
    <property type="entry name" value="Ankyrin repeat"/>
    <property type="match status" value="1"/>
</dbReference>
<organism evidence="2 3">
    <name type="scientific">Brenthis ino</name>
    <name type="common">lesser marbled fritillary</name>
    <dbReference type="NCBI Taxonomy" id="405034"/>
    <lineage>
        <taxon>Eukaryota</taxon>
        <taxon>Metazoa</taxon>
        <taxon>Ecdysozoa</taxon>
        <taxon>Arthropoda</taxon>
        <taxon>Hexapoda</taxon>
        <taxon>Insecta</taxon>
        <taxon>Pterygota</taxon>
        <taxon>Neoptera</taxon>
        <taxon>Endopterygota</taxon>
        <taxon>Lepidoptera</taxon>
        <taxon>Glossata</taxon>
        <taxon>Ditrysia</taxon>
        <taxon>Papilionoidea</taxon>
        <taxon>Nymphalidae</taxon>
        <taxon>Heliconiinae</taxon>
        <taxon>Argynnini</taxon>
        <taxon>Brenthis</taxon>
    </lineage>
</organism>
<dbReference type="Gene3D" id="1.25.40.20">
    <property type="entry name" value="Ankyrin repeat-containing domain"/>
    <property type="match status" value="1"/>
</dbReference>
<dbReference type="EMBL" id="OV170225">
    <property type="protein sequence ID" value="CAH0725520.1"/>
    <property type="molecule type" value="Genomic_DNA"/>
</dbReference>
<dbReference type="PANTHER" id="PTHR20923">
    <property type="entry name" value="BAT4 PROTEIN-RELATED"/>
    <property type="match status" value="1"/>
</dbReference>
<dbReference type="InterPro" id="IPR039146">
    <property type="entry name" value="GPANK1"/>
</dbReference>
<accession>A0A8J9YG95</accession>
<evidence type="ECO:0000313" key="3">
    <source>
        <dbReference type="Proteomes" id="UP000838878"/>
    </source>
</evidence>
<reference evidence="2" key="1">
    <citation type="submission" date="2021-12" db="EMBL/GenBank/DDBJ databases">
        <authorList>
            <person name="Martin H S."/>
        </authorList>
    </citation>
    <scope>NUCLEOTIDE SEQUENCE</scope>
</reference>
<proteinExistence type="predicted"/>
<evidence type="ECO:0000313" key="2">
    <source>
        <dbReference type="EMBL" id="CAH0725520.1"/>
    </source>
</evidence>
<dbReference type="GO" id="GO:0003676">
    <property type="term" value="F:nucleic acid binding"/>
    <property type="evidence" value="ECO:0007669"/>
    <property type="project" value="InterPro"/>
</dbReference>
<dbReference type="SMART" id="SM00443">
    <property type="entry name" value="G_patch"/>
    <property type="match status" value="1"/>
</dbReference>
<dbReference type="Proteomes" id="UP000838878">
    <property type="component" value="Chromosome 5"/>
</dbReference>
<keyword evidence="3" id="KW-1185">Reference proteome</keyword>
<feature type="domain" description="G-patch" evidence="1">
    <location>
        <begin position="226"/>
        <end position="272"/>
    </location>
</feature>
<dbReference type="InterPro" id="IPR000467">
    <property type="entry name" value="G_patch_dom"/>
</dbReference>
<gene>
    <name evidence="2" type="ORF">BINO364_LOCUS11095</name>
</gene>